<organism evidence="2 3">
    <name type="scientific">Hamiltosporidium tvaerminnensis</name>
    <dbReference type="NCBI Taxonomy" id="1176355"/>
    <lineage>
        <taxon>Eukaryota</taxon>
        <taxon>Fungi</taxon>
        <taxon>Fungi incertae sedis</taxon>
        <taxon>Microsporidia</taxon>
        <taxon>Dubosqiidae</taxon>
        <taxon>Hamiltosporidium</taxon>
    </lineage>
</organism>
<gene>
    <name evidence="2" type="ORF">CWI37_0297p0010</name>
</gene>
<comment type="caution">
    <text evidence="2">The sequence shown here is derived from an EMBL/GenBank/DDBJ whole genome shotgun (WGS) entry which is preliminary data.</text>
</comment>
<protein>
    <submittedName>
        <fullName evidence="2">Uncharacterized protein</fullName>
    </submittedName>
</protein>
<dbReference type="EMBL" id="PITJ01000297">
    <property type="protein sequence ID" value="TBU03418.1"/>
    <property type="molecule type" value="Genomic_DNA"/>
</dbReference>
<dbReference type="Proteomes" id="UP000292362">
    <property type="component" value="Unassembled WGS sequence"/>
</dbReference>
<dbReference type="AlphaFoldDB" id="A0A4Q9L708"/>
<evidence type="ECO:0000313" key="2">
    <source>
        <dbReference type="EMBL" id="TBU03418.1"/>
    </source>
</evidence>
<name>A0A4Q9L708_9MICR</name>
<feature type="signal peptide" evidence="1">
    <location>
        <begin position="1"/>
        <end position="16"/>
    </location>
</feature>
<proteinExistence type="predicted"/>
<feature type="chain" id="PRO_5020453124" evidence="1">
    <location>
        <begin position="17"/>
        <end position="728"/>
    </location>
</feature>
<evidence type="ECO:0000313" key="3">
    <source>
        <dbReference type="Proteomes" id="UP000292362"/>
    </source>
</evidence>
<reference evidence="2 3" key="1">
    <citation type="submission" date="2017-12" db="EMBL/GenBank/DDBJ databases">
        <authorList>
            <person name="Pombert J.-F."/>
            <person name="Haag K.L."/>
            <person name="Ebert D."/>
        </authorList>
    </citation>
    <scope>NUCLEOTIDE SEQUENCE [LARGE SCALE GENOMIC DNA]</scope>
    <source>
        <strain evidence="2">FI-OER-3-3</strain>
    </source>
</reference>
<sequence length="728" mass="87111">MIIFLRLIFFIISCKFKNDLQIYLLLLNFGISRNKDVVFYWKETFSDESNTFNLKQEFVVSTHSKTVDNKNNSLKRKNSFWKSNNEVNSGINKEINIEISNYDYNEFKIFSDFLNDFYISKKNLSIKQFCTFISIFEYLETIIDENFYKIIDLLIRKVYNYLETDRRAFKVDFLRFERIFKVSKKMEDIFFLRMYINFIDFDPNNDSFFKNYFIDFLIDEHRLEFLEGNLRVFSVSEGSISIIKKLSKKNELIFELFYCFFHIFNIRKFIFYNSSILFLDVSNILSLFVEFLDEIIFFNQIIKDETILRLMNDKKIFFDVFDKLEIIFVIFNVKRKIDKKFNSEKRIMAIIQAIKFRISDNFEKNLYKLIDCKGIPENKEYFITKNTKIREIRDLILMKNEIIKLFVYIRTSISEEILSLFDIFINLKSIEIYNFPHKIAKTSFNELTLILQNCRITEDFINLLVKNCKYIDIKNTLFYESGNEIEEFNIIHDFEDNHINVLLLLQLLDNLKCFAIPGKNISKILFTNELRSFLSNKTLENFAINSIESSSVKTIFFLACKIVEKFHFGSGFSPGTLKTLFFDIKMQDLKGFSIYDCKIDKRDKISFENLTSLIYLEIENCKFKNIKFHCLFNSEKEYVIEELILIKIELYRTDIDLITAFKHLNSIVFDCCYTPDKCFLKIDSKYILKLEYLNISYSVSSNFIKEKNHLLEQMSTNSLILTSHSYHN</sequence>
<evidence type="ECO:0000256" key="1">
    <source>
        <dbReference type="SAM" id="SignalP"/>
    </source>
</evidence>
<keyword evidence="1" id="KW-0732">Signal</keyword>
<dbReference type="VEuPathDB" id="MicrosporidiaDB:CWI37_0297p0010"/>
<accession>A0A4Q9L708</accession>